<keyword evidence="2" id="KW-1185">Reference proteome</keyword>
<dbReference type="STRING" id="624147.SAMN04487970_10833"/>
<dbReference type="AlphaFoldDB" id="A0A1G4TZF6"/>
<dbReference type="EMBL" id="FMTT01000083">
    <property type="protein sequence ID" value="SCW86802.1"/>
    <property type="molecule type" value="Genomic_DNA"/>
</dbReference>
<protein>
    <submittedName>
        <fullName evidence="1">Uncharacterized protein</fullName>
    </submittedName>
</protein>
<accession>A0A1G4TZF6</accession>
<evidence type="ECO:0000313" key="1">
    <source>
        <dbReference type="EMBL" id="SCW86802.1"/>
    </source>
</evidence>
<name>A0A1G4TZF6_9BACL</name>
<sequence length="77" mass="9124">MQLPVLVQAWSVQERPVLALVGQRKGRYRLPQIGAFRFKTAALINCLFYFILMFKKIIFIHVFFLKICDQLFYSLIL</sequence>
<gene>
    <name evidence="1" type="ORF">SAMN04487970_10833</name>
</gene>
<reference evidence="2" key="1">
    <citation type="submission" date="2016-10" db="EMBL/GenBank/DDBJ databases">
        <authorList>
            <person name="Varghese N."/>
            <person name="Submissions S."/>
        </authorList>
    </citation>
    <scope>NUCLEOTIDE SEQUENCE [LARGE SCALE GENOMIC DNA]</scope>
    <source>
        <strain evidence="2">CGMCC 1.8946</strain>
    </source>
</reference>
<proteinExistence type="predicted"/>
<organism evidence="1 2">
    <name type="scientific">Paenibacillus tianmuensis</name>
    <dbReference type="NCBI Taxonomy" id="624147"/>
    <lineage>
        <taxon>Bacteria</taxon>
        <taxon>Bacillati</taxon>
        <taxon>Bacillota</taxon>
        <taxon>Bacilli</taxon>
        <taxon>Bacillales</taxon>
        <taxon>Paenibacillaceae</taxon>
        <taxon>Paenibacillus</taxon>
    </lineage>
</organism>
<dbReference type="Proteomes" id="UP000198601">
    <property type="component" value="Unassembled WGS sequence"/>
</dbReference>
<evidence type="ECO:0000313" key="2">
    <source>
        <dbReference type="Proteomes" id="UP000198601"/>
    </source>
</evidence>